<dbReference type="SMART" id="SM00448">
    <property type="entry name" value="REC"/>
    <property type="match status" value="1"/>
</dbReference>
<dbReference type="InterPro" id="IPR011495">
    <property type="entry name" value="Sig_transdc_His_kin_sub2_dim/P"/>
</dbReference>
<dbReference type="EMBL" id="CP009528">
    <property type="protein sequence ID" value="AKB55081.1"/>
    <property type="molecule type" value="Genomic_DNA"/>
</dbReference>
<dbReference type="InterPro" id="IPR001610">
    <property type="entry name" value="PAC"/>
</dbReference>
<feature type="domain" description="PAC" evidence="5">
    <location>
        <begin position="341"/>
        <end position="393"/>
    </location>
</feature>
<dbReference type="NCBIfam" id="TIGR00229">
    <property type="entry name" value="sensory_box"/>
    <property type="match status" value="3"/>
</dbReference>
<keyword evidence="1" id="KW-0597">Phosphoprotein</keyword>
<evidence type="ECO:0000259" key="2">
    <source>
        <dbReference type="PROSITE" id="PS50109"/>
    </source>
</evidence>
<dbReference type="PATRIC" id="fig|1434108.4.peg.2655"/>
<dbReference type="HOGENOM" id="CLU_000445_114_57_2"/>
<dbReference type="SMART" id="SM00387">
    <property type="entry name" value="HATPase_c"/>
    <property type="match status" value="1"/>
</dbReference>
<dbReference type="PROSITE" id="PS50109">
    <property type="entry name" value="HIS_KIN"/>
    <property type="match status" value="1"/>
</dbReference>
<dbReference type="InterPro" id="IPR005467">
    <property type="entry name" value="His_kinase_dom"/>
</dbReference>
<dbReference type="InterPro" id="IPR003594">
    <property type="entry name" value="HATPase_dom"/>
</dbReference>
<dbReference type="PROSITE" id="PS50110">
    <property type="entry name" value="RESPONSE_REGULATORY"/>
    <property type="match status" value="1"/>
</dbReference>
<dbReference type="Gene3D" id="3.30.450.20">
    <property type="entry name" value="PAS domain"/>
    <property type="match status" value="3"/>
</dbReference>
<dbReference type="RefSeq" id="WP_052712848.1">
    <property type="nucleotide sequence ID" value="NZ_CP009528.1"/>
</dbReference>
<dbReference type="AlphaFoldDB" id="A0A0E3LNN5"/>
<dbReference type="GO" id="GO:0000160">
    <property type="term" value="P:phosphorelay signal transduction system"/>
    <property type="evidence" value="ECO:0007669"/>
    <property type="project" value="InterPro"/>
</dbReference>
<dbReference type="Pfam" id="PF02518">
    <property type="entry name" value="HATPase_c"/>
    <property type="match status" value="1"/>
</dbReference>
<dbReference type="Gene3D" id="3.30.565.10">
    <property type="entry name" value="Histidine kinase-like ATPase, C-terminal domain"/>
    <property type="match status" value="1"/>
</dbReference>
<gene>
    <name evidence="6" type="ORF">MSBRM_2083</name>
</gene>
<dbReference type="InterPro" id="IPR001789">
    <property type="entry name" value="Sig_transdc_resp-reg_receiver"/>
</dbReference>
<dbReference type="InterPro" id="IPR000700">
    <property type="entry name" value="PAS-assoc_C"/>
</dbReference>
<evidence type="ECO:0000313" key="6">
    <source>
        <dbReference type="EMBL" id="AKB55081.1"/>
    </source>
</evidence>
<dbReference type="Proteomes" id="UP000033033">
    <property type="component" value="Chromosome"/>
</dbReference>
<feature type="domain" description="PAS" evidence="4">
    <location>
        <begin position="258"/>
        <end position="320"/>
    </location>
</feature>
<dbReference type="PANTHER" id="PTHR43065">
    <property type="entry name" value="SENSOR HISTIDINE KINASE"/>
    <property type="match status" value="1"/>
</dbReference>
<dbReference type="Pfam" id="PF00072">
    <property type="entry name" value="Response_reg"/>
    <property type="match status" value="1"/>
</dbReference>
<name>A0A0E3LNN5_METBA</name>
<dbReference type="Pfam" id="PF08448">
    <property type="entry name" value="PAS_4"/>
    <property type="match status" value="1"/>
</dbReference>
<evidence type="ECO:0000256" key="1">
    <source>
        <dbReference type="PROSITE-ProRule" id="PRU00169"/>
    </source>
</evidence>
<dbReference type="SUPFAM" id="SSF52172">
    <property type="entry name" value="CheY-like"/>
    <property type="match status" value="1"/>
</dbReference>
<dbReference type="GeneID" id="24845337"/>
<dbReference type="SMART" id="SM00086">
    <property type="entry name" value="PAC"/>
    <property type="match status" value="3"/>
</dbReference>
<dbReference type="Gene3D" id="3.40.50.2300">
    <property type="match status" value="1"/>
</dbReference>
<dbReference type="PANTHER" id="PTHR43065:SF23">
    <property type="entry name" value="SENSOR HISTIDINE KINASE PDTAS"/>
    <property type="match status" value="1"/>
</dbReference>
<dbReference type="SUPFAM" id="SSF55785">
    <property type="entry name" value="PYP-like sensor domain (PAS domain)"/>
    <property type="match status" value="3"/>
</dbReference>
<feature type="domain" description="PAS" evidence="4">
    <location>
        <begin position="427"/>
        <end position="461"/>
    </location>
</feature>
<sequence>MDEKVEILLFEDNPGDAGLIEEMLEEFADFQYEFKTVQTLNEGLSFLKDNRFDIILSDLGLPDSDGIDTFLEIHARNSRIPIIILTGMNDEKIGVEAVKKGAQDYLVKGQVDGRLLKRSIQYSIERKKAEERVQNLANIVESSNDAIVTRSLDGFITSWNLGAEQIYGYLAEEILGKPASVLMPSVLENESQKLTEMIKQGEKIHQYETSRLRKDGTIIDVSMTLSPVFDISGELMAISVIARDITESKKAEEMLHDSEERYRIVTEQTGQLIYEHDIEENKIYWAGTIEEITGYTQEELLNTGIELWINNVHPEDQKKVWNQKITGCGHDVKNTENKRNFHLEYRFRRKDGEYIHVEDHGICLQKGNYRTNKVLGIMKDITERKRIEEELRKSEERFRLALRGSSIVMFSQDLELRYTWVYNPAPGFKIEDVLGKRDYEIYQPEDAELFTSIKRQVLTSDTGRRDEVVTHRPASAGGNMVHDMTTEPLHDSIGNIIGVICVAMDITEKKEAENFLKKIEEARKKEIHHRIKNNLQVISSLLDLQAEKFAVNEVYDTSKVLAAFRDSQNRVISMALIHEELYGSKEISTLNFATYLQKLTEELFRCYNVGASEVKMVLEIEENIFFDMDTAVPLGMIVNELVSNSLKHAFPDGRTGEIKIKLSREINEKSEDGGIEDSNEACKSTSYILVVSDNGVGIPESINLEDSDTLGLQLVTILVDQLDGELELNRNSSTKFTIKITVADNK</sequence>
<dbReference type="InterPro" id="IPR036890">
    <property type="entry name" value="HATPase_C_sf"/>
</dbReference>
<keyword evidence="6" id="KW-0418">Kinase</keyword>
<reference evidence="6 7" key="1">
    <citation type="submission" date="2014-07" db="EMBL/GenBank/DDBJ databases">
        <title>Methanogenic archaea and the global carbon cycle.</title>
        <authorList>
            <person name="Henriksen J.R."/>
            <person name="Luke J."/>
            <person name="Reinhart S."/>
            <person name="Benedict M.N."/>
            <person name="Youngblut N.D."/>
            <person name="Metcalf M.E."/>
            <person name="Whitaker R.J."/>
            <person name="Metcalf W.W."/>
        </authorList>
    </citation>
    <scope>NUCLEOTIDE SEQUENCE [LARGE SCALE GENOMIC DNA]</scope>
    <source>
        <strain evidence="6 7">MS</strain>
    </source>
</reference>
<dbReference type="Pfam" id="PF08447">
    <property type="entry name" value="PAS_3"/>
    <property type="match status" value="1"/>
</dbReference>
<keyword evidence="6" id="KW-0808">Transferase</keyword>
<feature type="domain" description="PAC" evidence="5">
    <location>
        <begin position="205"/>
        <end position="257"/>
    </location>
</feature>
<feature type="domain" description="Response regulatory" evidence="3">
    <location>
        <begin position="6"/>
        <end position="123"/>
    </location>
</feature>
<dbReference type="InterPro" id="IPR013655">
    <property type="entry name" value="PAS_fold_3"/>
</dbReference>
<dbReference type="InterPro" id="IPR011006">
    <property type="entry name" value="CheY-like_superfamily"/>
</dbReference>
<dbReference type="KEGG" id="mby:MSBRM_2083"/>
<evidence type="ECO:0000259" key="4">
    <source>
        <dbReference type="PROSITE" id="PS50112"/>
    </source>
</evidence>
<evidence type="ECO:0000259" key="3">
    <source>
        <dbReference type="PROSITE" id="PS50110"/>
    </source>
</evidence>
<dbReference type="CDD" id="cd00156">
    <property type="entry name" value="REC"/>
    <property type="match status" value="1"/>
</dbReference>
<evidence type="ECO:0000259" key="5">
    <source>
        <dbReference type="PROSITE" id="PS50113"/>
    </source>
</evidence>
<dbReference type="InterPro" id="IPR035965">
    <property type="entry name" value="PAS-like_dom_sf"/>
</dbReference>
<dbReference type="Pfam" id="PF07568">
    <property type="entry name" value="HisKA_2"/>
    <property type="match status" value="1"/>
</dbReference>
<dbReference type="STRING" id="1434108.MSBRM_2083"/>
<protein>
    <submittedName>
        <fullName evidence="6">Sensory transduction histidine kinase</fullName>
    </submittedName>
</protein>
<feature type="domain" description="PAC" evidence="5">
    <location>
        <begin position="464"/>
        <end position="518"/>
    </location>
</feature>
<dbReference type="PROSITE" id="PS50112">
    <property type="entry name" value="PAS"/>
    <property type="match status" value="3"/>
</dbReference>
<accession>A0A0E3LNN5</accession>
<dbReference type="InterPro" id="IPR013656">
    <property type="entry name" value="PAS_4"/>
</dbReference>
<feature type="modified residue" description="4-aspartylphosphate" evidence="1">
    <location>
        <position position="58"/>
    </location>
</feature>
<dbReference type="PROSITE" id="PS50113">
    <property type="entry name" value="PAC"/>
    <property type="match status" value="3"/>
</dbReference>
<proteinExistence type="predicted"/>
<dbReference type="SMART" id="SM00091">
    <property type="entry name" value="PAS"/>
    <property type="match status" value="3"/>
</dbReference>
<feature type="domain" description="Histidine kinase" evidence="2">
    <location>
        <begin position="526"/>
        <end position="744"/>
    </location>
</feature>
<dbReference type="CDD" id="cd00130">
    <property type="entry name" value="PAS"/>
    <property type="match status" value="3"/>
</dbReference>
<dbReference type="GO" id="GO:0016301">
    <property type="term" value="F:kinase activity"/>
    <property type="evidence" value="ECO:0007669"/>
    <property type="project" value="UniProtKB-KW"/>
</dbReference>
<evidence type="ECO:0000313" key="7">
    <source>
        <dbReference type="Proteomes" id="UP000033033"/>
    </source>
</evidence>
<dbReference type="SUPFAM" id="SSF55874">
    <property type="entry name" value="ATPase domain of HSP90 chaperone/DNA topoisomerase II/histidine kinase"/>
    <property type="match status" value="1"/>
</dbReference>
<organism evidence="6 7">
    <name type="scientific">Methanosarcina barkeri MS</name>
    <dbReference type="NCBI Taxonomy" id="1434108"/>
    <lineage>
        <taxon>Archaea</taxon>
        <taxon>Methanobacteriati</taxon>
        <taxon>Methanobacteriota</taxon>
        <taxon>Stenosarchaea group</taxon>
        <taxon>Methanomicrobia</taxon>
        <taxon>Methanosarcinales</taxon>
        <taxon>Methanosarcinaceae</taxon>
        <taxon>Methanosarcina</taxon>
    </lineage>
</organism>
<feature type="domain" description="PAS" evidence="4">
    <location>
        <begin position="132"/>
        <end position="201"/>
    </location>
</feature>
<dbReference type="InterPro" id="IPR000014">
    <property type="entry name" value="PAS"/>
</dbReference>
<keyword evidence="7" id="KW-1185">Reference proteome</keyword>
<dbReference type="Pfam" id="PF13426">
    <property type="entry name" value="PAS_9"/>
    <property type="match status" value="1"/>
</dbReference>